<dbReference type="GeneID" id="2979021"/>
<keyword evidence="2" id="KW-1185">Reference proteome</keyword>
<name>Q677V0_9VIRU</name>
<dbReference type="EMBL" id="AY380826">
    <property type="protein sequence ID" value="AAU11007.1"/>
    <property type="molecule type" value="Genomic_DNA"/>
</dbReference>
<dbReference type="KEGG" id="vg:2979021"/>
<reference evidence="1 2" key="1">
    <citation type="journal article" date="2004" name="J. Virol.">
        <title>Complete genome sequence of lymphocystis disease virus isolated from China.</title>
        <authorList>
            <person name="Zhang Q.Y."/>
            <person name="Xiao F."/>
            <person name="Xie J."/>
            <person name="Li Z.Q."/>
            <person name="Gui J.F."/>
        </authorList>
    </citation>
    <scope>NUCLEOTIDE SEQUENCE [LARGE SCALE GENOMIC DNA]</scope>
</reference>
<sequence>MIKSKSGQIISRCFIGLQRFFPQMINRFKGSVSKGNIFRSPFHLEKIKLLITSYKPLIIDVKNVNDCTFCQRKKFTFK</sequence>
<proteinExistence type="predicted"/>
<protein>
    <submittedName>
        <fullName evidence="1">Uncharacterized protein</fullName>
    </submittedName>
</protein>
<dbReference type="RefSeq" id="YP_073668.1">
    <property type="nucleotide sequence ID" value="NC_005902.1"/>
</dbReference>
<evidence type="ECO:0000313" key="2">
    <source>
        <dbReference type="Proteomes" id="UP000106699"/>
    </source>
</evidence>
<evidence type="ECO:0000313" key="1">
    <source>
        <dbReference type="EMBL" id="AAU11007.1"/>
    </source>
</evidence>
<organism evidence="1 2">
    <name type="scientific">lymphocystis disease virus-China</name>
    <dbReference type="NCBI Taxonomy" id="256729"/>
    <lineage>
        <taxon>Viruses</taxon>
        <taxon>Varidnaviria</taxon>
        <taxon>Bamfordvirae</taxon>
        <taxon>Nucleocytoviricota</taxon>
        <taxon>Megaviricetes</taxon>
        <taxon>Pimascovirales</taxon>
        <taxon>Pimascovirales incertae sedis</taxon>
        <taxon>Iridoviridae</taxon>
        <taxon>Alphairidovirinae</taxon>
        <taxon>Lymphocystivirus</taxon>
        <taxon>Lymphocystivirus paralichthys1</taxon>
        <taxon>Lymphocystis disease virus 2</taxon>
    </lineage>
</organism>
<dbReference type="Proteomes" id="UP000106699">
    <property type="component" value="Segment"/>
</dbReference>
<accession>Q677V0</accession>